<organism evidence="1">
    <name type="scientific">Symploca sp. SIO1C4</name>
    <dbReference type="NCBI Taxonomy" id="2607765"/>
    <lineage>
        <taxon>Bacteria</taxon>
        <taxon>Bacillati</taxon>
        <taxon>Cyanobacteriota</taxon>
        <taxon>Cyanophyceae</taxon>
        <taxon>Coleofasciculales</taxon>
        <taxon>Coleofasciculaceae</taxon>
        <taxon>Symploca</taxon>
    </lineage>
</organism>
<dbReference type="AlphaFoldDB" id="A0A6B3NM02"/>
<sequence>MLLTRQQIKAKKRNAKRLGQLLKDVSMELQENLVVIEDSCVEHGDWEEIHLSSSQNAHSVIGQILTVAGDWERLNHFQIEEKLSQIEAHFYPN</sequence>
<dbReference type="EMBL" id="JAAHFQ010001009">
    <property type="protein sequence ID" value="NER31975.1"/>
    <property type="molecule type" value="Genomic_DNA"/>
</dbReference>
<gene>
    <name evidence="1" type="ORF">F6J89_31305</name>
</gene>
<accession>A0A6B3NM02</accession>
<name>A0A6B3NM02_9CYAN</name>
<evidence type="ECO:0000313" key="1">
    <source>
        <dbReference type="EMBL" id="NER31975.1"/>
    </source>
</evidence>
<protein>
    <submittedName>
        <fullName evidence="1">Uncharacterized protein</fullName>
    </submittedName>
</protein>
<proteinExistence type="predicted"/>
<reference evidence="1" key="1">
    <citation type="submission" date="2019-11" db="EMBL/GenBank/DDBJ databases">
        <title>Genomic insights into an expanded diversity of filamentous marine cyanobacteria reveals the extraordinary biosynthetic potential of Moorea and Okeania.</title>
        <authorList>
            <person name="Ferreira Leao T."/>
            <person name="Wang M."/>
            <person name="Moss N."/>
            <person name="Da Silva R."/>
            <person name="Sanders J."/>
            <person name="Nurk S."/>
            <person name="Gurevich A."/>
            <person name="Humphrey G."/>
            <person name="Reher R."/>
            <person name="Zhu Q."/>
            <person name="Belda-Ferre P."/>
            <person name="Glukhov E."/>
            <person name="Rex R."/>
            <person name="Dorrestein P.C."/>
            <person name="Knight R."/>
            <person name="Pevzner P."/>
            <person name="Gerwick W.H."/>
            <person name="Gerwick L."/>
        </authorList>
    </citation>
    <scope>NUCLEOTIDE SEQUENCE</scope>
    <source>
        <strain evidence="1">SIO1C4</strain>
    </source>
</reference>
<comment type="caution">
    <text evidence="1">The sequence shown here is derived from an EMBL/GenBank/DDBJ whole genome shotgun (WGS) entry which is preliminary data.</text>
</comment>